<dbReference type="SUPFAM" id="SSF53098">
    <property type="entry name" value="Ribonuclease H-like"/>
    <property type="match status" value="1"/>
</dbReference>
<dbReference type="GO" id="GO:0003676">
    <property type="term" value="F:nucleic acid binding"/>
    <property type="evidence" value="ECO:0007669"/>
    <property type="project" value="InterPro"/>
</dbReference>
<dbReference type="InterPro" id="IPR044730">
    <property type="entry name" value="RNase_H-like_dom_plant"/>
</dbReference>
<dbReference type="Proteomes" id="UP001280121">
    <property type="component" value="Unassembled WGS sequence"/>
</dbReference>
<protein>
    <recommendedName>
        <fullName evidence="1">RNase H type-1 domain-containing protein</fullName>
    </recommendedName>
</protein>
<dbReference type="CDD" id="cd06222">
    <property type="entry name" value="RNase_H_like"/>
    <property type="match status" value="1"/>
</dbReference>
<comment type="caution">
    <text evidence="2">The sequence shown here is derived from an EMBL/GenBank/DDBJ whole genome shotgun (WGS) entry which is preliminary data.</text>
</comment>
<proteinExistence type="predicted"/>
<dbReference type="InterPro" id="IPR053151">
    <property type="entry name" value="RNase_H-like"/>
</dbReference>
<dbReference type="Pfam" id="PF13456">
    <property type="entry name" value="RVT_3"/>
    <property type="match status" value="1"/>
</dbReference>
<dbReference type="PANTHER" id="PTHR47723:SF22">
    <property type="entry name" value="RNASE H TYPE-1 DOMAIN-CONTAINING PROTEIN"/>
    <property type="match status" value="1"/>
</dbReference>
<reference evidence="2" key="1">
    <citation type="journal article" date="2023" name="Plant J.">
        <title>Genome sequences and population genomics provide insights into the demographic history, inbreeding, and mutation load of two 'living fossil' tree species of Dipteronia.</title>
        <authorList>
            <person name="Feng Y."/>
            <person name="Comes H.P."/>
            <person name="Chen J."/>
            <person name="Zhu S."/>
            <person name="Lu R."/>
            <person name="Zhang X."/>
            <person name="Li P."/>
            <person name="Qiu J."/>
            <person name="Olsen K.M."/>
            <person name="Qiu Y."/>
        </authorList>
    </citation>
    <scope>NUCLEOTIDE SEQUENCE</scope>
    <source>
        <strain evidence="2">KIB01</strain>
    </source>
</reference>
<evidence type="ECO:0000313" key="2">
    <source>
        <dbReference type="EMBL" id="KAK2663576.1"/>
    </source>
</evidence>
<dbReference type="GO" id="GO:0004523">
    <property type="term" value="F:RNA-DNA hybrid ribonuclease activity"/>
    <property type="evidence" value="ECO:0007669"/>
    <property type="project" value="InterPro"/>
</dbReference>
<evidence type="ECO:0000259" key="1">
    <source>
        <dbReference type="Pfam" id="PF13456"/>
    </source>
</evidence>
<name>A0AAD9XQG7_9ROSI</name>
<gene>
    <name evidence="2" type="ORF">Ddye_002150</name>
</gene>
<dbReference type="EMBL" id="JANJYI010000001">
    <property type="protein sequence ID" value="KAK2663576.1"/>
    <property type="molecule type" value="Genomic_DNA"/>
</dbReference>
<dbReference type="Gene3D" id="3.30.420.10">
    <property type="entry name" value="Ribonuclease H-like superfamily/Ribonuclease H"/>
    <property type="match status" value="1"/>
</dbReference>
<evidence type="ECO:0000313" key="3">
    <source>
        <dbReference type="Proteomes" id="UP001280121"/>
    </source>
</evidence>
<keyword evidence="3" id="KW-1185">Reference proteome</keyword>
<dbReference type="InterPro" id="IPR036397">
    <property type="entry name" value="RNaseH_sf"/>
</dbReference>
<organism evidence="2 3">
    <name type="scientific">Dipteronia dyeriana</name>
    <dbReference type="NCBI Taxonomy" id="168575"/>
    <lineage>
        <taxon>Eukaryota</taxon>
        <taxon>Viridiplantae</taxon>
        <taxon>Streptophyta</taxon>
        <taxon>Embryophyta</taxon>
        <taxon>Tracheophyta</taxon>
        <taxon>Spermatophyta</taxon>
        <taxon>Magnoliopsida</taxon>
        <taxon>eudicotyledons</taxon>
        <taxon>Gunneridae</taxon>
        <taxon>Pentapetalae</taxon>
        <taxon>rosids</taxon>
        <taxon>malvids</taxon>
        <taxon>Sapindales</taxon>
        <taxon>Sapindaceae</taxon>
        <taxon>Hippocastanoideae</taxon>
        <taxon>Acereae</taxon>
        <taxon>Dipteronia</taxon>
    </lineage>
</organism>
<dbReference type="InterPro" id="IPR012337">
    <property type="entry name" value="RNaseH-like_sf"/>
</dbReference>
<dbReference type="PANTHER" id="PTHR47723">
    <property type="entry name" value="OS05G0353850 PROTEIN"/>
    <property type="match status" value="1"/>
</dbReference>
<dbReference type="InterPro" id="IPR002156">
    <property type="entry name" value="RNaseH_domain"/>
</dbReference>
<accession>A0AAD9XQG7</accession>
<sequence>MVPITILVENLEISCIDDNTVKSNKSQVWSPPQKDELKFNVDGSVTGDHTRAGIGGVLRNFKSESVLSFFASVSPCKANTTELPAIHKVCVLCINSDRLIRKRIVFISDAREVVSWGNDEGLGNLKHLDLIYDIRVMLGGLGNASLIFNSRTTNSVADRLAKQDPSSYGETIV</sequence>
<dbReference type="AlphaFoldDB" id="A0AAD9XQG7"/>
<feature type="domain" description="RNase H type-1" evidence="1">
    <location>
        <begin position="40"/>
        <end position="163"/>
    </location>
</feature>